<evidence type="ECO:0000313" key="3">
    <source>
        <dbReference type="Proteomes" id="UP000321393"/>
    </source>
</evidence>
<reference evidence="3 4" key="1">
    <citation type="submission" date="2019-08" db="EMBL/GenBank/DDBJ databases">
        <title>Draft genome sequences of two oriental melons (Cucumis melo L. var makuwa).</title>
        <authorList>
            <person name="Kwon S.-Y."/>
        </authorList>
    </citation>
    <scope>NUCLEOTIDE SEQUENCE [LARGE SCALE GENOMIC DNA]</scope>
    <source>
        <strain evidence="4">cv. Chang Bougi</strain>
        <strain evidence="3">cv. SW 3</strain>
        <tissue evidence="1">Leaf</tissue>
    </source>
</reference>
<organism evidence="1 3">
    <name type="scientific">Cucumis melo var. makuwa</name>
    <name type="common">Oriental melon</name>
    <dbReference type="NCBI Taxonomy" id="1194695"/>
    <lineage>
        <taxon>Eukaryota</taxon>
        <taxon>Viridiplantae</taxon>
        <taxon>Streptophyta</taxon>
        <taxon>Embryophyta</taxon>
        <taxon>Tracheophyta</taxon>
        <taxon>Spermatophyta</taxon>
        <taxon>Magnoliopsida</taxon>
        <taxon>eudicotyledons</taxon>
        <taxon>Gunneridae</taxon>
        <taxon>Pentapetalae</taxon>
        <taxon>rosids</taxon>
        <taxon>fabids</taxon>
        <taxon>Cucurbitales</taxon>
        <taxon>Cucurbitaceae</taxon>
        <taxon>Benincaseae</taxon>
        <taxon>Cucumis</taxon>
    </lineage>
</organism>
<evidence type="ECO:0000313" key="2">
    <source>
        <dbReference type="EMBL" id="TYJ99945.1"/>
    </source>
</evidence>
<accession>A0A5A7ULN8</accession>
<protein>
    <submittedName>
        <fullName evidence="1">Gag protease polyprotein</fullName>
    </submittedName>
</protein>
<comment type="caution">
    <text evidence="1">The sequence shown here is derived from an EMBL/GenBank/DDBJ whole genome shotgun (WGS) entry which is preliminary data.</text>
</comment>
<dbReference type="Proteomes" id="UP000321393">
    <property type="component" value="Unassembled WGS sequence"/>
</dbReference>
<evidence type="ECO:0000313" key="4">
    <source>
        <dbReference type="Proteomes" id="UP000321947"/>
    </source>
</evidence>
<evidence type="ECO:0000313" key="1">
    <source>
        <dbReference type="EMBL" id="KAA0056823.1"/>
    </source>
</evidence>
<sequence>MVANEAARIDKSVRGLRLDLQGFVRAFKLATHADALRLVVDGYPEPDFHFSAGKSIYHYSSGGQASWHNSDKYAPNLGALQTCVV</sequence>
<proteinExistence type="predicted"/>
<dbReference type="EMBL" id="SSTD01017387">
    <property type="protein sequence ID" value="TYJ99945.1"/>
    <property type="molecule type" value="Genomic_DNA"/>
</dbReference>
<dbReference type="Proteomes" id="UP000321947">
    <property type="component" value="Unassembled WGS sequence"/>
</dbReference>
<gene>
    <name evidence="2" type="ORF">E5676_scaffold701G00790</name>
    <name evidence="1" type="ORF">E6C27_scaffold486G001290</name>
</gene>
<dbReference type="GO" id="GO:0008233">
    <property type="term" value="F:peptidase activity"/>
    <property type="evidence" value="ECO:0007669"/>
    <property type="project" value="UniProtKB-KW"/>
</dbReference>
<dbReference type="AlphaFoldDB" id="A0A5A7ULN8"/>
<dbReference type="GO" id="GO:0006508">
    <property type="term" value="P:proteolysis"/>
    <property type="evidence" value="ECO:0007669"/>
    <property type="project" value="UniProtKB-KW"/>
</dbReference>
<dbReference type="EMBL" id="SSTE01007295">
    <property type="protein sequence ID" value="KAA0056823.1"/>
    <property type="molecule type" value="Genomic_DNA"/>
</dbReference>
<keyword evidence="1" id="KW-0378">Hydrolase</keyword>
<keyword evidence="1" id="KW-0645">Protease</keyword>
<name>A0A5A7ULN8_CUCMM</name>